<dbReference type="STRING" id="1193682.BJP25_06495"/>
<dbReference type="GO" id="GO:0004497">
    <property type="term" value="F:monooxygenase activity"/>
    <property type="evidence" value="ECO:0007669"/>
    <property type="project" value="UniProtKB-KW"/>
</dbReference>
<evidence type="ECO:0000256" key="3">
    <source>
        <dbReference type="ARBA" id="ARBA00022723"/>
    </source>
</evidence>
<comment type="similarity">
    <text evidence="1 7">Belongs to the cytochrome P450 family.</text>
</comment>
<keyword evidence="9" id="KW-1185">Reference proteome</keyword>
<reference evidence="8 9" key="1">
    <citation type="submission" date="2016-10" db="EMBL/GenBank/DDBJ databases">
        <title>The Draft Genome Sequence of Actinokineospora bangkokensis 44EHWT reveals the biosynthetic pathway of antifungal compounds Thailandins with unusual extender unit butylmalonyl-CoA.</title>
        <authorList>
            <person name="Greule A."/>
            <person name="Intra B."/>
            <person name="Flemming S."/>
            <person name="Rommel M.G."/>
            <person name="Panbangred W."/>
            <person name="Bechthold A."/>
        </authorList>
    </citation>
    <scope>NUCLEOTIDE SEQUENCE [LARGE SCALE GENOMIC DNA]</scope>
    <source>
        <strain evidence="8 9">44EHW</strain>
    </source>
</reference>
<gene>
    <name evidence="8" type="ORF">BJP25_06495</name>
</gene>
<dbReference type="InterPro" id="IPR002397">
    <property type="entry name" value="Cyt_P450_B"/>
</dbReference>
<keyword evidence="6 7" id="KW-0503">Monooxygenase</keyword>
<dbReference type="Gene3D" id="1.10.630.10">
    <property type="entry name" value="Cytochrome P450"/>
    <property type="match status" value="1"/>
</dbReference>
<keyword evidence="5 7" id="KW-0408">Iron</keyword>
<dbReference type="GO" id="GO:0020037">
    <property type="term" value="F:heme binding"/>
    <property type="evidence" value="ECO:0007669"/>
    <property type="project" value="InterPro"/>
</dbReference>
<dbReference type="PANTHER" id="PTHR46696:SF1">
    <property type="entry name" value="CYTOCHROME P450 YJIB-RELATED"/>
    <property type="match status" value="1"/>
</dbReference>
<name>A0A1Q9LTZ0_9PSEU</name>
<keyword evidence="4 7" id="KW-0560">Oxidoreductase</keyword>
<evidence type="ECO:0000256" key="1">
    <source>
        <dbReference type="ARBA" id="ARBA00010617"/>
    </source>
</evidence>
<dbReference type="InterPro" id="IPR001128">
    <property type="entry name" value="Cyt_P450"/>
</dbReference>
<dbReference type="GO" id="GO:0016705">
    <property type="term" value="F:oxidoreductase activity, acting on paired donors, with incorporation or reduction of molecular oxygen"/>
    <property type="evidence" value="ECO:0007669"/>
    <property type="project" value="InterPro"/>
</dbReference>
<dbReference type="EMBL" id="MKQR01000002">
    <property type="protein sequence ID" value="OLR95505.1"/>
    <property type="molecule type" value="Genomic_DNA"/>
</dbReference>
<dbReference type="PRINTS" id="PR00359">
    <property type="entry name" value="BP450"/>
</dbReference>
<evidence type="ECO:0000256" key="5">
    <source>
        <dbReference type="ARBA" id="ARBA00023004"/>
    </source>
</evidence>
<sequence length="397" mass="42227">MYNPFTPGFAESPYAHYRQLRDEDPVQEHPMGFWVVTRREDVTTLLRADLSVEARNVAPHPLRDAVEAAAGGTLAAGGGLSMLDRDPPDHTRLRGLVQKVFTGRAIAALEPKVAALVDSALDGLAADGGGDLVPALAFPLPFAVITEMLGMPETDAARVRELTGTLVRGLEPVADVELAAAIGAADRELGELVGQVIAWKRDHPGDDLLTALIQAEDDGAVLGADELVAQVVLLYVAGHETTVNLISNGAVALLRHPEQRDRLVARPELVGGAVEEMLRYDSPVQSTRRITLQPVRVGGREIPPGAFVSCSLGSANHDERFWGETADDFVVDRPGARQHVSFGAGPHHCLGAALARLEGRVAFAGLLARFPRLSLAGDITWNGRINLRGASAVPVAV</sequence>
<evidence type="ECO:0000313" key="9">
    <source>
        <dbReference type="Proteomes" id="UP000186040"/>
    </source>
</evidence>
<dbReference type="Pfam" id="PF00067">
    <property type="entry name" value="p450"/>
    <property type="match status" value="1"/>
</dbReference>
<dbReference type="InterPro" id="IPR036396">
    <property type="entry name" value="Cyt_P450_sf"/>
</dbReference>
<dbReference type="GO" id="GO:0005506">
    <property type="term" value="F:iron ion binding"/>
    <property type="evidence" value="ECO:0007669"/>
    <property type="project" value="InterPro"/>
</dbReference>
<evidence type="ECO:0000256" key="6">
    <source>
        <dbReference type="ARBA" id="ARBA00023033"/>
    </source>
</evidence>
<dbReference type="SUPFAM" id="SSF48264">
    <property type="entry name" value="Cytochrome P450"/>
    <property type="match status" value="1"/>
</dbReference>
<dbReference type="FunFam" id="1.10.630.10:FF:000018">
    <property type="entry name" value="Cytochrome P450 monooxygenase"/>
    <property type="match status" value="1"/>
</dbReference>
<evidence type="ECO:0000313" key="8">
    <source>
        <dbReference type="EMBL" id="OLR95505.1"/>
    </source>
</evidence>
<protein>
    <submittedName>
        <fullName evidence="8">Cytochrome</fullName>
    </submittedName>
</protein>
<dbReference type="PROSITE" id="PS00086">
    <property type="entry name" value="CYTOCHROME_P450"/>
    <property type="match status" value="1"/>
</dbReference>
<proteinExistence type="inferred from homology"/>
<keyword evidence="2 7" id="KW-0349">Heme</keyword>
<organism evidence="8 9">
    <name type="scientific">Actinokineospora bangkokensis</name>
    <dbReference type="NCBI Taxonomy" id="1193682"/>
    <lineage>
        <taxon>Bacteria</taxon>
        <taxon>Bacillati</taxon>
        <taxon>Actinomycetota</taxon>
        <taxon>Actinomycetes</taxon>
        <taxon>Pseudonocardiales</taxon>
        <taxon>Pseudonocardiaceae</taxon>
        <taxon>Actinokineospora</taxon>
    </lineage>
</organism>
<dbReference type="PRINTS" id="PR00385">
    <property type="entry name" value="P450"/>
</dbReference>
<comment type="caution">
    <text evidence="8">The sequence shown here is derived from an EMBL/GenBank/DDBJ whole genome shotgun (WGS) entry which is preliminary data.</text>
</comment>
<dbReference type="CDD" id="cd20625">
    <property type="entry name" value="CYP164-like"/>
    <property type="match status" value="1"/>
</dbReference>
<keyword evidence="3 7" id="KW-0479">Metal-binding</keyword>
<dbReference type="InterPro" id="IPR017972">
    <property type="entry name" value="Cyt_P450_CS"/>
</dbReference>
<evidence type="ECO:0000256" key="2">
    <source>
        <dbReference type="ARBA" id="ARBA00022617"/>
    </source>
</evidence>
<dbReference type="PANTHER" id="PTHR46696">
    <property type="entry name" value="P450, PUTATIVE (EUROFUNG)-RELATED"/>
    <property type="match status" value="1"/>
</dbReference>
<accession>A0A1Q9LTZ0</accession>
<dbReference type="Proteomes" id="UP000186040">
    <property type="component" value="Unassembled WGS sequence"/>
</dbReference>
<dbReference type="AlphaFoldDB" id="A0A1Q9LTZ0"/>
<evidence type="ECO:0000256" key="7">
    <source>
        <dbReference type="RuleBase" id="RU000461"/>
    </source>
</evidence>
<evidence type="ECO:0000256" key="4">
    <source>
        <dbReference type="ARBA" id="ARBA00023002"/>
    </source>
</evidence>